<dbReference type="EMBL" id="FWYF01000001">
    <property type="protein sequence ID" value="SMD32784.1"/>
    <property type="molecule type" value="Genomic_DNA"/>
</dbReference>
<dbReference type="AlphaFoldDB" id="A0A1W2G8F7"/>
<dbReference type="NCBIfam" id="TIGR02167">
    <property type="entry name" value="Liste_lipo_26"/>
    <property type="match status" value="2"/>
</dbReference>
<dbReference type="InterPro" id="IPR005046">
    <property type="entry name" value="DUF285"/>
</dbReference>
<reference evidence="4 5" key="1">
    <citation type="submission" date="2017-04" db="EMBL/GenBank/DDBJ databases">
        <authorList>
            <person name="Afonso C.L."/>
            <person name="Miller P.J."/>
            <person name="Scott M.A."/>
            <person name="Spackman E."/>
            <person name="Goraichik I."/>
            <person name="Dimitrov K.M."/>
            <person name="Suarez D.L."/>
            <person name="Swayne D.E."/>
        </authorList>
    </citation>
    <scope>NUCLEOTIDE SEQUENCE [LARGE SCALE GENOMIC DNA]</scope>
    <source>
        <strain evidence="4 5">DSM 26133</strain>
    </source>
</reference>
<evidence type="ECO:0000313" key="5">
    <source>
        <dbReference type="Proteomes" id="UP000192472"/>
    </source>
</evidence>
<feature type="signal peptide" evidence="1">
    <location>
        <begin position="1"/>
        <end position="21"/>
    </location>
</feature>
<dbReference type="STRING" id="692418.SAMN04488029_1135"/>
<dbReference type="GO" id="GO:0008237">
    <property type="term" value="F:metallopeptidase activity"/>
    <property type="evidence" value="ECO:0007669"/>
    <property type="project" value="InterPro"/>
</dbReference>
<dbReference type="OrthoDB" id="1525027at2"/>
<dbReference type="Pfam" id="PF05572">
    <property type="entry name" value="Peptidase_M43"/>
    <property type="match status" value="1"/>
</dbReference>
<keyword evidence="1" id="KW-0732">Signal</keyword>
<dbReference type="NCBIfam" id="TIGR04183">
    <property type="entry name" value="Por_Secre_tail"/>
    <property type="match status" value="1"/>
</dbReference>
<protein>
    <submittedName>
        <fullName evidence="4">Por secretion system C-terminal sorting domain-containing protein</fullName>
    </submittedName>
</protein>
<proteinExistence type="predicted"/>
<evidence type="ECO:0000259" key="3">
    <source>
        <dbReference type="Pfam" id="PF18962"/>
    </source>
</evidence>
<dbReference type="Gene3D" id="2.60.40.2340">
    <property type="match status" value="1"/>
</dbReference>
<name>A0A1W2G8F7_REIFA</name>
<organism evidence="4 5">
    <name type="scientific">Reichenbachiella faecimaris</name>
    <dbReference type="NCBI Taxonomy" id="692418"/>
    <lineage>
        <taxon>Bacteria</taxon>
        <taxon>Pseudomonadati</taxon>
        <taxon>Bacteroidota</taxon>
        <taxon>Cytophagia</taxon>
        <taxon>Cytophagales</taxon>
        <taxon>Reichenbachiellaceae</taxon>
        <taxon>Reichenbachiella</taxon>
    </lineage>
</organism>
<feature type="domain" description="Secretion system C-terminal sorting" evidence="3">
    <location>
        <begin position="768"/>
        <end position="833"/>
    </location>
</feature>
<evidence type="ECO:0000256" key="1">
    <source>
        <dbReference type="SAM" id="SignalP"/>
    </source>
</evidence>
<dbReference type="Proteomes" id="UP000192472">
    <property type="component" value="Unassembled WGS sequence"/>
</dbReference>
<dbReference type="Pfam" id="PF18962">
    <property type="entry name" value="Por_Secre_tail"/>
    <property type="match status" value="1"/>
</dbReference>
<gene>
    <name evidence="4" type="ORF">SAMN04488029_1135</name>
</gene>
<dbReference type="RefSeq" id="WP_084371427.1">
    <property type="nucleotide sequence ID" value="NZ_FWYF01000001.1"/>
</dbReference>
<dbReference type="Gene3D" id="3.40.390.10">
    <property type="entry name" value="Collagenase (Catalytic Domain)"/>
    <property type="match status" value="1"/>
</dbReference>
<evidence type="ECO:0000259" key="2">
    <source>
        <dbReference type="Pfam" id="PF05572"/>
    </source>
</evidence>
<dbReference type="InterPro" id="IPR024079">
    <property type="entry name" value="MetalloPept_cat_dom_sf"/>
</dbReference>
<sequence>MINKLIIVSFLFCLLIFKVHAQEYGCYSPALTPEEQEVYNRLAKQVNSNPNARIKTDEPISLAVTVIIVRKSDGTGGVSEQKVNSGIQEVNDLYSNAGLSFFVSEFVYIDSNTFYNLDVGTERTPIYENFHRPQTINVYMVNTLTRFGQALCGHSTAPGAEDMILMKNSCMGVDKVFSHELAHYFSIRHTFENGSGDELVVRPGGSSNGTLPPNCEGAGDQLCDTPADRESLQNNVNPSCEYTGTATDENGDAFAPHTNNIMSYMRADCTDSFTDGQYSLISAIYANRRSYLSTDLSIIGFELSKQTEPAIIDVESQTVLILMEKGTDLSSLQPVIHVAPESQISPESEVTLDFSGPVTYTVTNSRGESQDWTVSAQILSPFTTVWQVEAGETITLPLNTGYDYDFEYAWVLAGDTLEADTHTSVDGDFSTTLSTAGEYELKILGDFPHLKEGYPVDKLIDLTHWGHVFWIEMTGMFSEWQGTGFTASDVPITRLVTNMSGMFRDAPNFDEDISEWNVGKVIRMNEVFEGATSFNGNISSWDVSRVREMRNMFKRANTFNQDISSWDVSQVTKMSGTFNGASSFNQNIGTWNVSSVTTVNGMFIGATAFNADISSWKVDKVENMAFMFQRAESFNQDISEWETSSITNFQGMFENASSFDQNLASWDVTSATNMKAMLNGSGLSIQNYGQILMNWSEQEVQSEVELGAEGLSYCNDADNGRAILTNEYNWIINDDGADSTACTEEEGDTDEQNDEILGFDEPNKKWSIFPNPAHDFLHIKTTENVEVQLVNLGGHQVIPMQKGNHLKMNLQTVKPGIYVLVIEGSQGIIFQKIRKEN</sequence>
<accession>A0A1W2G8F7</accession>
<feature type="chain" id="PRO_5010742775" evidence="1">
    <location>
        <begin position="22"/>
        <end position="837"/>
    </location>
</feature>
<evidence type="ECO:0000313" key="4">
    <source>
        <dbReference type="EMBL" id="SMD32784.1"/>
    </source>
</evidence>
<dbReference type="InterPro" id="IPR008754">
    <property type="entry name" value="Peptidase_M43"/>
</dbReference>
<keyword evidence="5" id="KW-1185">Reference proteome</keyword>
<dbReference type="SUPFAM" id="SSF55486">
    <property type="entry name" value="Metalloproteases ('zincins'), catalytic domain"/>
    <property type="match status" value="1"/>
</dbReference>
<dbReference type="InterPro" id="IPR026444">
    <property type="entry name" value="Secre_tail"/>
</dbReference>
<dbReference type="Pfam" id="PF03382">
    <property type="entry name" value="DUF285"/>
    <property type="match status" value="1"/>
</dbReference>
<dbReference type="InterPro" id="IPR011889">
    <property type="entry name" value="Liste_lipo_26"/>
</dbReference>
<feature type="domain" description="Peptidase M43 pregnancy-associated plasma-A" evidence="2">
    <location>
        <begin position="174"/>
        <end position="278"/>
    </location>
</feature>